<dbReference type="OrthoDB" id="7597031at2"/>
<sequence length="1090" mass="115533">MRFGGLFVAHAISLCRCCIAFRCPNAQAGTMPTAEDELPENAAEAAPASRTRRRPLILTIVLAVLALGLVALWLQRENLAHRIIGKQLEQYSLPATYKLEKVGPLTQVISGVVVGDPAQPDFTAERVEIHIVPTLGLPTIGSVRLVKPRLYGSYKAGKLSFGSLDKVLFAPGPQRAPGLPDFDLRLEDGRARIDSDYGPIGIKAEGRGNLRKAFAGELAAIAPELRLDGCRLTNVSAFGKVMSDAGVPQFSGPLRLGGARCSDLAIGQLALQAELKAPADLSSLTASGKLAGGPLDWAGQRVARLGGDLALSASATALAARYDLQASDLSGQLAARRLTLAGSARSRGTLGRFEGEGQFGGQGLRPGPALERMLVELEQSAAGTLGAPLLARLRAGLRREGADSRLAAEFTLRRNGDLTSLIVPELELTGTSGQDLLVLSRGQLSLGGRGGLRMTGNLRTGGQGLPRLSGQVERRPGGVIEARLAMAEYRDGDAAVALPQLIVVRRADGGTGLAGRATVSGALPGGRVDGLILPVDGNWSSRRGLALWRGCTPLRFDTLRYASLTLDAKALTLCPAPGRAILTSNAAGTRFAAGVPRLALSGRLGQTPILLNSAAVGFAWPGALVARNVDVALGQISAANRFTIASLTGRLGDVQSGTFAGAEARLAAVPLDILAASGTWRYADGRLSLGEGLFRLEDRQVDDRFRPVIARDATLTLENNRIAAFAALREPQSDRVVTEAIIAHDLTSGRGHADLAVRNLVFDEKLQPDTLTYLALGVIANAEGLVNGAGRIDWTSDGVTSTGRFTTDKFNFAAAFGPVDGVSGTVEFTDLLGLVTAPNQRLKIASINPGIEVFEGELSFQLEPDGLLVVNGAEWPFVDGELHLLPTRLTLGAAEQRRFTLKVVGADAAQFVQQLEMSNMAARGVFDGELPLVFDEDGGRIEGGLLVARAPGGNLSYIGALTYKDMGAMANFAFQSLRSLDFKGMTIGLDGELDGEIFTRLRIDGVTQGEGAKRNFVTREVGRLPIRFNINIRAPFQRLLHSFRSLYDPTYVRDPRELGLVDKDGKPITQPVIPPPLPPDIQPPDSRKVP</sequence>
<keyword evidence="3" id="KW-0732">Signal</keyword>
<keyword evidence="2" id="KW-0812">Transmembrane</keyword>
<dbReference type="InterPro" id="IPR021730">
    <property type="entry name" value="YdbH"/>
</dbReference>
<dbReference type="Pfam" id="PF11739">
    <property type="entry name" value="YdbH-like"/>
    <property type="match status" value="1"/>
</dbReference>
<evidence type="ECO:0000256" key="3">
    <source>
        <dbReference type="SAM" id="SignalP"/>
    </source>
</evidence>
<feature type="transmembrane region" description="Helical" evidence="2">
    <location>
        <begin position="56"/>
        <end position="74"/>
    </location>
</feature>
<feature type="chain" id="PRO_5023065597" evidence="3">
    <location>
        <begin position="29"/>
        <end position="1090"/>
    </location>
</feature>
<evidence type="ECO:0000313" key="5">
    <source>
        <dbReference type="Proteomes" id="UP000321172"/>
    </source>
</evidence>
<feature type="region of interest" description="Disordered" evidence="1">
    <location>
        <begin position="1058"/>
        <end position="1090"/>
    </location>
</feature>
<reference evidence="4 5" key="1">
    <citation type="journal article" date="2013" name="J. Microbiol. Biotechnol.">
        <title>Novosphingobium ginsenosidimutans sp. nov., with the ability to convert ginsenoside.</title>
        <authorList>
            <person name="Kim J.K."/>
            <person name="He D."/>
            <person name="Liu Q.M."/>
            <person name="Park H.Y."/>
            <person name="Jung M.S."/>
            <person name="Yoon M.H."/>
            <person name="Kim S.C."/>
            <person name="Im W.T."/>
        </authorList>
    </citation>
    <scope>NUCLEOTIDE SEQUENCE [LARGE SCALE GENOMIC DNA]</scope>
    <source>
        <strain evidence="4 5">FW-6</strain>
    </source>
</reference>
<keyword evidence="2" id="KW-0472">Membrane</keyword>
<protein>
    <submittedName>
        <fullName evidence="4">Uncharacterized protein</fullName>
    </submittedName>
</protein>
<dbReference type="KEGG" id="ngf:FRF71_10270"/>
<feature type="signal peptide" evidence="3">
    <location>
        <begin position="1"/>
        <end position="28"/>
    </location>
</feature>
<evidence type="ECO:0000256" key="1">
    <source>
        <dbReference type="SAM" id="MobiDB-lite"/>
    </source>
</evidence>
<gene>
    <name evidence="4" type="ORF">FRF71_10270</name>
</gene>
<dbReference type="AlphaFoldDB" id="A0A5B8S4I6"/>
<dbReference type="EMBL" id="CP042345">
    <property type="protein sequence ID" value="QEA16486.1"/>
    <property type="molecule type" value="Genomic_DNA"/>
</dbReference>
<name>A0A5B8S4I6_9SPHN</name>
<keyword evidence="2" id="KW-1133">Transmembrane helix</keyword>
<accession>A0A5B8S4I6</accession>
<proteinExistence type="predicted"/>
<evidence type="ECO:0000256" key="2">
    <source>
        <dbReference type="SAM" id="Phobius"/>
    </source>
</evidence>
<evidence type="ECO:0000313" key="4">
    <source>
        <dbReference type="EMBL" id="QEA16486.1"/>
    </source>
</evidence>
<feature type="compositionally biased region" description="Pro residues" evidence="1">
    <location>
        <begin position="1072"/>
        <end position="1082"/>
    </location>
</feature>
<keyword evidence="5" id="KW-1185">Reference proteome</keyword>
<organism evidence="4 5">
    <name type="scientific">Novosphingobium ginsenosidimutans</name>
    <dbReference type="NCBI Taxonomy" id="1176536"/>
    <lineage>
        <taxon>Bacteria</taxon>
        <taxon>Pseudomonadati</taxon>
        <taxon>Pseudomonadota</taxon>
        <taxon>Alphaproteobacteria</taxon>
        <taxon>Sphingomonadales</taxon>
        <taxon>Sphingomonadaceae</taxon>
        <taxon>Novosphingobium</taxon>
    </lineage>
</organism>
<dbReference type="Proteomes" id="UP000321172">
    <property type="component" value="Chromosome"/>
</dbReference>